<proteinExistence type="predicted"/>
<dbReference type="Proteomes" id="UP000821845">
    <property type="component" value="Chromosome 3"/>
</dbReference>
<name>A0ACB7SQ96_HYAAI</name>
<keyword evidence="2" id="KW-1185">Reference proteome</keyword>
<evidence type="ECO:0000313" key="2">
    <source>
        <dbReference type="Proteomes" id="UP000821845"/>
    </source>
</evidence>
<reference evidence="1" key="1">
    <citation type="submission" date="2020-05" db="EMBL/GenBank/DDBJ databases">
        <title>Large-scale comparative analyses of tick genomes elucidate their genetic diversity and vector capacities.</title>
        <authorList>
            <person name="Jia N."/>
            <person name="Wang J."/>
            <person name="Shi W."/>
            <person name="Du L."/>
            <person name="Sun Y."/>
            <person name="Zhan W."/>
            <person name="Jiang J."/>
            <person name="Wang Q."/>
            <person name="Zhang B."/>
            <person name="Ji P."/>
            <person name="Sakyi L.B."/>
            <person name="Cui X."/>
            <person name="Yuan T."/>
            <person name="Jiang B."/>
            <person name="Yang W."/>
            <person name="Lam T.T.-Y."/>
            <person name="Chang Q."/>
            <person name="Ding S."/>
            <person name="Wang X."/>
            <person name="Zhu J."/>
            <person name="Ruan X."/>
            <person name="Zhao L."/>
            <person name="Wei J."/>
            <person name="Que T."/>
            <person name="Du C."/>
            <person name="Cheng J."/>
            <person name="Dai P."/>
            <person name="Han X."/>
            <person name="Huang E."/>
            <person name="Gao Y."/>
            <person name="Liu J."/>
            <person name="Shao H."/>
            <person name="Ye R."/>
            <person name="Li L."/>
            <person name="Wei W."/>
            <person name="Wang X."/>
            <person name="Wang C."/>
            <person name="Yang T."/>
            <person name="Huo Q."/>
            <person name="Li W."/>
            <person name="Guo W."/>
            <person name="Chen H."/>
            <person name="Zhou L."/>
            <person name="Ni X."/>
            <person name="Tian J."/>
            <person name="Zhou Y."/>
            <person name="Sheng Y."/>
            <person name="Liu T."/>
            <person name="Pan Y."/>
            <person name="Xia L."/>
            <person name="Li J."/>
            <person name="Zhao F."/>
            <person name="Cao W."/>
        </authorList>
    </citation>
    <scope>NUCLEOTIDE SEQUENCE</scope>
    <source>
        <strain evidence="1">Hyas-2018</strain>
    </source>
</reference>
<accession>A0ACB7SQ96</accession>
<evidence type="ECO:0000313" key="1">
    <source>
        <dbReference type="EMBL" id="KAH6936810.1"/>
    </source>
</evidence>
<dbReference type="EMBL" id="CM023483">
    <property type="protein sequence ID" value="KAH6936810.1"/>
    <property type="molecule type" value="Genomic_DNA"/>
</dbReference>
<organism evidence="1 2">
    <name type="scientific">Hyalomma asiaticum</name>
    <name type="common">Tick</name>
    <dbReference type="NCBI Taxonomy" id="266040"/>
    <lineage>
        <taxon>Eukaryota</taxon>
        <taxon>Metazoa</taxon>
        <taxon>Ecdysozoa</taxon>
        <taxon>Arthropoda</taxon>
        <taxon>Chelicerata</taxon>
        <taxon>Arachnida</taxon>
        <taxon>Acari</taxon>
        <taxon>Parasitiformes</taxon>
        <taxon>Ixodida</taxon>
        <taxon>Ixodoidea</taxon>
        <taxon>Ixodidae</taxon>
        <taxon>Hyalomminae</taxon>
        <taxon>Hyalomma</taxon>
    </lineage>
</organism>
<gene>
    <name evidence="1" type="ORF">HPB50_023211</name>
</gene>
<protein>
    <submittedName>
        <fullName evidence="1">Uncharacterized protein</fullName>
    </submittedName>
</protein>
<sequence length="244" mass="26382">MEKEASEKEASGGQAAGRRLQPANGRAAQAGGLESGAPSCESRLPAGSALRTCTSTEEHKLNQTLALHIVRPFGSAERERWAPLGGKEQKGKRNTGTETAKKKTAPLGVYSCRAPGREGRVVRKRRVGARTLHAPLGHPESSLSSVMAAQRRRRGRRPRDETSESALSATRYWHGVMPGRHCWPLEAACGGGAEEDSRARDVFSARAHWTDVRVLQESPPCTRAAQASAPHHTREAGCVRDGWL</sequence>
<comment type="caution">
    <text evidence="1">The sequence shown here is derived from an EMBL/GenBank/DDBJ whole genome shotgun (WGS) entry which is preliminary data.</text>
</comment>